<dbReference type="RefSeq" id="WP_240268615.1">
    <property type="nucleotide sequence ID" value="NZ_JAKSXN010000014.1"/>
</dbReference>
<dbReference type="Proteomes" id="UP001597211">
    <property type="component" value="Unassembled WGS sequence"/>
</dbReference>
<keyword evidence="1" id="KW-0812">Transmembrane</keyword>
<proteinExistence type="predicted"/>
<feature type="transmembrane region" description="Helical" evidence="1">
    <location>
        <begin position="71"/>
        <end position="89"/>
    </location>
</feature>
<reference evidence="3" key="1">
    <citation type="journal article" date="2019" name="Int. J. Syst. Evol. Microbiol.">
        <title>The Global Catalogue of Microorganisms (GCM) 10K type strain sequencing project: providing services to taxonomists for standard genome sequencing and annotation.</title>
        <authorList>
            <consortium name="The Broad Institute Genomics Platform"/>
            <consortium name="The Broad Institute Genome Sequencing Center for Infectious Disease"/>
            <person name="Wu L."/>
            <person name="Ma J."/>
        </authorList>
    </citation>
    <scope>NUCLEOTIDE SEQUENCE [LARGE SCALE GENOMIC DNA]</scope>
    <source>
        <strain evidence="3">CCUG 48216</strain>
    </source>
</reference>
<keyword evidence="1" id="KW-0472">Membrane</keyword>
<accession>A0ABW3S9W0</accession>
<protein>
    <recommendedName>
        <fullName evidence="4">DUF4064 domain-containing protein</fullName>
    </recommendedName>
</protein>
<dbReference type="EMBL" id="JBHTKZ010000014">
    <property type="protein sequence ID" value="MFD1181611.1"/>
    <property type="molecule type" value="Genomic_DNA"/>
</dbReference>
<name>A0ABW3S9W0_9BACL</name>
<evidence type="ECO:0000256" key="1">
    <source>
        <dbReference type="SAM" id="Phobius"/>
    </source>
</evidence>
<comment type="caution">
    <text evidence="2">The sequence shown here is derived from an EMBL/GenBank/DDBJ whole genome shotgun (WGS) entry which is preliminary data.</text>
</comment>
<keyword evidence="3" id="KW-1185">Reference proteome</keyword>
<gene>
    <name evidence="2" type="ORF">ACFQ2Z_09590</name>
</gene>
<evidence type="ECO:0000313" key="3">
    <source>
        <dbReference type="Proteomes" id="UP001597211"/>
    </source>
</evidence>
<evidence type="ECO:0000313" key="2">
    <source>
        <dbReference type="EMBL" id="MFD1181611.1"/>
    </source>
</evidence>
<keyword evidence="1" id="KW-1133">Transmembrane helix</keyword>
<evidence type="ECO:0008006" key="4">
    <source>
        <dbReference type="Google" id="ProtNLM"/>
    </source>
</evidence>
<sequence length="173" mass="19239">MKRSSIAAGLAVMVVVLFTAIVISQMVGVTTASAHMGQHQGWHDAYRYEQRGMPMMMQPDSRTEAASAKPLWPILLQLAALIGGAALFAKASGILKWAGAAFAVFGVMSLLPPLWGLILVALAYFLYRKWTSHHQRPYAIPQHSIVSPYPIEAGLNRGRFLDEWERNQYKEEK</sequence>
<feature type="transmembrane region" description="Helical" evidence="1">
    <location>
        <begin position="6"/>
        <end position="29"/>
    </location>
</feature>
<feature type="transmembrane region" description="Helical" evidence="1">
    <location>
        <begin position="101"/>
        <end position="127"/>
    </location>
</feature>
<organism evidence="2 3">
    <name type="scientific">Paenibacillus timonensis</name>
    <dbReference type="NCBI Taxonomy" id="225915"/>
    <lineage>
        <taxon>Bacteria</taxon>
        <taxon>Bacillati</taxon>
        <taxon>Bacillota</taxon>
        <taxon>Bacilli</taxon>
        <taxon>Bacillales</taxon>
        <taxon>Paenibacillaceae</taxon>
        <taxon>Paenibacillus</taxon>
    </lineage>
</organism>